<accession>A0A2I1CZ22</accession>
<protein>
    <submittedName>
        <fullName evidence="2">Uncharacterized protein</fullName>
    </submittedName>
</protein>
<dbReference type="Proteomes" id="UP000234254">
    <property type="component" value="Unassembled WGS sequence"/>
</dbReference>
<dbReference type="OrthoDB" id="5374349at2759"/>
<reference evidence="2" key="1">
    <citation type="submission" date="2016-12" db="EMBL/GenBank/DDBJ databases">
        <title>The genomes of Aspergillus section Nigri reveals drivers in fungal speciation.</title>
        <authorList>
            <consortium name="DOE Joint Genome Institute"/>
            <person name="Vesth T.C."/>
            <person name="Nybo J."/>
            <person name="Theobald S."/>
            <person name="Brandl J."/>
            <person name="Frisvad J.C."/>
            <person name="Nielsen K.F."/>
            <person name="Lyhne E.K."/>
            <person name="Kogle M.E."/>
            <person name="Kuo A."/>
            <person name="Riley R."/>
            <person name="Clum A."/>
            <person name="Nolan M."/>
            <person name="Lipzen A."/>
            <person name="Salamov A."/>
            <person name="Henrissat B."/>
            <person name="Wiebenga A."/>
            <person name="De vries R.P."/>
            <person name="Grigoriev I.V."/>
            <person name="Mortensen U.H."/>
            <person name="Andersen M.R."/>
            <person name="Baker S.E."/>
        </authorList>
    </citation>
    <scope>NUCLEOTIDE SEQUENCE</scope>
    <source>
        <strain evidence="2">IBT 28561</strain>
    </source>
</reference>
<proteinExistence type="predicted"/>
<feature type="compositionally biased region" description="Low complexity" evidence="1">
    <location>
        <begin position="37"/>
        <end position="49"/>
    </location>
</feature>
<gene>
    <name evidence="2" type="ORF">P168DRAFT_291984</name>
</gene>
<dbReference type="SUPFAM" id="SSF54928">
    <property type="entry name" value="RNA-binding domain, RBD"/>
    <property type="match status" value="1"/>
</dbReference>
<dbReference type="Gene3D" id="3.30.70.330">
    <property type="match status" value="1"/>
</dbReference>
<dbReference type="EMBL" id="MSFM01000009">
    <property type="protein sequence ID" value="PKY02875.1"/>
    <property type="molecule type" value="Genomic_DNA"/>
</dbReference>
<feature type="compositionally biased region" description="Low complexity" evidence="1">
    <location>
        <begin position="266"/>
        <end position="280"/>
    </location>
</feature>
<dbReference type="AlphaFoldDB" id="A0A2I1CZ22"/>
<feature type="region of interest" description="Disordered" evidence="1">
    <location>
        <begin position="1"/>
        <end position="103"/>
    </location>
</feature>
<sequence length="317" mass="33410">MAAGQQAVSFNEIIQAGRQKKRNEELASRLLGKNRRASAPGSGAAGKKAQNATPGSLASRIGVAKRPASAVSKPKKHTPTASAPVPSASSNRRPNNKRRPDENRLFSALNPANGQASVRGQSTGLSIKGAGSGPFVVVGSNFAPGTTAADIQAAVEPISGQILNCWVTSQHPTVTAELAFEEKSAAENAIANFHNKKADGRVISLRFRSAAAGGAPSQPREHRSSAQNSFNDLREQADRDRRLHRAADPAVQNGSYGFNDQNGLVGANRGGRNSRGNRSAGRGGQNAVQTNNDRGLYSDEMMVDTPSYPSRGRGRQR</sequence>
<dbReference type="InterPro" id="IPR035979">
    <property type="entry name" value="RBD_domain_sf"/>
</dbReference>
<keyword evidence="3" id="KW-1185">Reference proteome</keyword>
<feature type="compositionally biased region" description="Low complexity" evidence="1">
    <location>
        <begin position="81"/>
        <end position="93"/>
    </location>
</feature>
<dbReference type="VEuPathDB" id="FungiDB:P168DRAFT_291984"/>
<comment type="caution">
    <text evidence="2">The sequence shown here is derived from an EMBL/GenBank/DDBJ whole genome shotgun (WGS) entry which is preliminary data.</text>
</comment>
<name>A0A2I1CZ22_ASPC2</name>
<feature type="region of interest" description="Disordered" evidence="1">
    <location>
        <begin position="210"/>
        <end position="229"/>
    </location>
</feature>
<dbReference type="GeneID" id="36545030"/>
<evidence type="ECO:0000256" key="1">
    <source>
        <dbReference type="SAM" id="MobiDB-lite"/>
    </source>
</evidence>
<feature type="region of interest" description="Disordered" evidence="1">
    <location>
        <begin position="246"/>
        <end position="317"/>
    </location>
</feature>
<dbReference type="GO" id="GO:0003676">
    <property type="term" value="F:nucleic acid binding"/>
    <property type="evidence" value="ECO:0007669"/>
    <property type="project" value="InterPro"/>
</dbReference>
<dbReference type="RefSeq" id="XP_024691469.1">
    <property type="nucleotide sequence ID" value="XM_024837506.1"/>
</dbReference>
<dbReference type="InterPro" id="IPR012677">
    <property type="entry name" value="Nucleotide-bd_a/b_plait_sf"/>
</dbReference>
<organism evidence="2 3">
    <name type="scientific">Aspergillus campestris (strain IBT 28561)</name>
    <dbReference type="NCBI Taxonomy" id="1392248"/>
    <lineage>
        <taxon>Eukaryota</taxon>
        <taxon>Fungi</taxon>
        <taxon>Dikarya</taxon>
        <taxon>Ascomycota</taxon>
        <taxon>Pezizomycotina</taxon>
        <taxon>Eurotiomycetes</taxon>
        <taxon>Eurotiomycetidae</taxon>
        <taxon>Eurotiales</taxon>
        <taxon>Aspergillaceae</taxon>
        <taxon>Aspergillus</taxon>
        <taxon>Aspergillus subgen. Circumdati</taxon>
    </lineage>
</organism>
<feature type="compositionally biased region" description="Polar residues" evidence="1">
    <location>
        <begin position="252"/>
        <end position="262"/>
    </location>
</feature>
<evidence type="ECO:0000313" key="3">
    <source>
        <dbReference type="Proteomes" id="UP000234254"/>
    </source>
</evidence>
<evidence type="ECO:0000313" key="2">
    <source>
        <dbReference type="EMBL" id="PKY02875.1"/>
    </source>
</evidence>